<protein>
    <submittedName>
        <fullName evidence="3">Uncharacterized protein</fullName>
    </submittedName>
</protein>
<evidence type="ECO:0000313" key="4">
    <source>
        <dbReference type="Proteomes" id="UP000244811"/>
    </source>
</evidence>
<accession>A0A976MBW2</accession>
<keyword evidence="2" id="KW-1133">Transmembrane helix</keyword>
<keyword evidence="2" id="KW-0812">Transmembrane</keyword>
<feature type="compositionally biased region" description="Acidic residues" evidence="1">
    <location>
        <begin position="707"/>
        <end position="742"/>
    </location>
</feature>
<proteinExistence type="predicted"/>
<sequence>MVFEILSDVRILLYQKLAIYELIKVRRFLTLGLILMVRYDLIIIWYHVRLFFFKCLVKSNPRIGNQIPTYHLIKAKTEPDESDTTDGNDTDDANNGFAEGTEDNPCDKDETNKTVNGKCKQPRGKGVKVKNTQPKANIQAESDNITGHNRGSKEVLTDIPLDNKAIITDKSDNDGNKDGYFHEGPVDNGATKPDDCYSRTDSKVNLGCNTRTTTIDSSALLVKDNHFNTKFDGSDNSGTNILINLSKDNVNIRIINEKINISICKDDNASININKGKESGCNIDAIHNDKIVNRNIEKCSEEIANLSTEAITEPIKDTENIPSISTEVTAQTTNEDEPIANGTVEAINEPTNNTETITNTTTKLIKETTNDTETDANIPAQAPTQPTIDTEVITNDTTETVTQPIIDTEIITNDTKETVTQPIIDTEVITNDTKETVTQPTKEPETIPNTAAKVTTEPIIEDEAITTINTEVTTETTQSITAEVTNEPITTINTEVTTEPIIEDETITTIKAEVTNEAITTINTEVTTEPTKDKEPVTNANTEVISENTNYEITVTNTTAEANTKTPNNTETVVNNTAEVTPETAKDTEAVANTTAEVVDETTKEPEYINTENVYAPNFKFTPDENVKLSAETINRFGEAFIRGVKFQRRQQSFFSGEEYFRGGYHNPESDDSQTLSDIFNNIFPSFNKTDEQDERQNDMGSGCDKGEDDPEGVDAQENAIEGDDEVEEEAMKELDEDEEERSDGSESDTKSLDGRKDSEANDANDVSDVEFGYNPKNIFDNYENFRADYFKGDPKYDYIHYSDSEYDYNHRDDRSKKKQPKFHKKRDDSHLKGDLGALAVVRRVYKLRHATLDQYPCGYIRIGTRDVPFNDREKEIDKHSRHFQRFPLKEPEDSE</sequence>
<name>A0A976MBW2_THEOR</name>
<feature type="region of interest" description="Disordered" evidence="1">
    <location>
        <begin position="74"/>
        <end position="133"/>
    </location>
</feature>
<feature type="region of interest" description="Disordered" evidence="1">
    <location>
        <begin position="807"/>
        <end position="830"/>
    </location>
</feature>
<keyword evidence="2" id="KW-0472">Membrane</keyword>
<evidence type="ECO:0000256" key="1">
    <source>
        <dbReference type="SAM" id="MobiDB-lite"/>
    </source>
</evidence>
<feature type="transmembrane region" description="Helical" evidence="2">
    <location>
        <begin position="28"/>
        <end position="48"/>
    </location>
</feature>
<dbReference type="AlphaFoldDB" id="A0A976MBW2"/>
<dbReference type="Proteomes" id="UP000244811">
    <property type="component" value="Chromosome 3"/>
</dbReference>
<feature type="compositionally biased region" description="Basic and acidic residues" evidence="1">
    <location>
        <begin position="743"/>
        <end position="760"/>
    </location>
</feature>
<feature type="compositionally biased region" description="Basic and acidic residues" evidence="1">
    <location>
        <begin position="807"/>
        <end position="816"/>
    </location>
</feature>
<organism evidence="3 4">
    <name type="scientific">Theileria orientalis</name>
    <dbReference type="NCBI Taxonomy" id="68886"/>
    <lineage>
        <taxon>Eukaryota</taxon>
        <taxon>Sar</taxon>
        <taxon>Alveolata</taxon>
        <taxon>Apicomplexa</taxon>
        <taxon>Aconoidasida</taxon>
        <taxon>Piroplasmida</taxon>
        <taxon>Theileriidae</taxon>
        <taxon>Theileria</taxon>
    </lineage>
</organism>
<evidence type="ECO:0000256" key="2">
    <source>
        <dbReference type="SAM" id="Phobius"/>
    </source>
</evidence>
<gene>
    <name evidence="3" type="ORF">MACK_002237</name>
</gene>
<feature type="region of interest" description="Disordered" evidence="1">
    <location>
        <begin position="684"/>
        <end position="774"/>
    </location>
</feature>
<feature type="region of interest" description="Disordered" evidence="1">
    <location>
        <begin position="167"/>
        <end position="186"/>
    </location>
</feature>
<feature type="compositionally biased region" description="Acidic residues" evidence="1">
    <location>
        <begin position="80"/>
        <end position="92"/>
    </location>
</feature>
<dbReference type="EMBL" id="CP056070">
    <property type="protein sequence ID" value="UKK01423.2"/>
    <property type="molecule type" value="Genomic_DNA"/>
</dbReference>
<reference evidence="3" key="1">
    <citation type="submission" date="2022-07" db="EMBL/GenBank/DDBJ databases">
        <title>Evaluation of T. orientalis genome assembly methods using nanopore sequencing and analysis of variation between genomes.</title>
        <authorList>
            <person name="Yam J."/>
            <person name="Micallef M.L."/>
            <person name="Liu M."/>
            <person name="Djordjevic S.P."/>
            <person name="Bogema D.R."/>
            <person name="Jenkins C."/>
        </authorList>
    </citation>
    <scope>NUCLEOTIDE SEQUENCE</scope>
    <source>
        <strain evidence="3">Goon Nure</strain>
    </source>
</reference>
<feature type="compositionally biased region" description="Basic and acidic residues" evidence="1">
    <location>
        <begin position="167"/>
        <end position="185"/>
    </location>
</feature>
<evidence type="ECO:0000313" key="3">
    <source>
        <dbReference type="EMBL" id="UKK01423.2"/>
    </source>
</evidence>
<feature type="compositionally biased region" description="Basic and acidic residues" evidence="1">
    <location>
        <begin position="689"/>
        <end position="698"/>
    </location>
</feature>